<evidence type="ECO:0000256" key="1">
    <source>
        <dbReference type="ARBA" id="ARBA00022475"/>
    </source>
</evidence>
<dbReference type="InterPro" id="IPR007451">
    <property type="entry name" value="HflD"/>
</dbReference>
<dbReference type="AlphaFoldDB" id="A0A1I4PVP6"/>
<dbReference type="Proteomes" id="UP000199556">
    <property type="component" value="Unassembled WGS sequence"/>
</dbReference>
<evidence type="ECO:0000256" key="4">
    <source>
        <dbReference type="HAMAP-Rule" id="MF_00695"/>
    </source>
</evidence>
<evidence type="ECO:0000256" key="2">
    <source>
        <dbReference type="ARBA" id="ARBA00022490"/>
    </source>
</evidence>
<dbReference type="EMBL" id="FOUO01000002">
    <property type="protein sequence ID" value="SFM31550.1"/>
    <property type="molecule type" value="Genomic_DNA"/>
</dbReference>
<dbReference type="Pfam" id="PF04356">
    <property type="entry name" value="DUF489"/>
    <property type="match status" value="1"/>
</dbReference>
<dbReference type="GO" id="GO:0005737">
    <property type="term" value="C:cytoplasm"/>
    <property type="evidence" value="ECO:0007669"/>
    <property type="project" value="UniProtKB-SubCell"/>
</dbReference>
<keyword evidence="6" id="KW-1185">Reference proteome</keyword>
<evidence type="ECO:0000256" key="3">
    <source>
        <dbReference type="ARBA" id="ARBA00023136"/>
    </source>
</evidence>
<name>A0A1I4PVP6_ECTMO</name>
<dbReference type="STRING" id="195064.SAMN05421721_102266"/>
<dbReference type="PANTHER" id="PTHR38100:SF1">
    <property type="entry name" value="HIGH FREQUENCY LYSOGENIZATION PROTEIN HFLD"/>
    <property type="match status" value="1"/>
</dbReference>
<sequence length="210" mass="23505">MEASNRNRTLALAAMFQSAVLVKELAWQGRCDLDPLQTLVSSLFAFEAESLEAVYGGVEHLERGLRTLVEQMDAPSGRIDGEISRYLINLMDLERRLRKQPDRTRTLRQGIEVAQSQSEVFGLTHENVMARLGQTYQDSISQLGPRILVQGEQTHLSNQDTAARIRTALLGGIRGAVLWRQAGGSRWRLLLGRNALVQEARGMLEHIVDD</sequence>
<keyword evidence="2 4" id="KW-0963">Cytoplasm</keyword>
<dbReference type="SUPFAM" id="SSF101322">
    <property type="entry name" value="YcfC-like"/>
    <property type="match status" value="1"/>
</dbReference>
<dbReference type="RefSeq" id="WP_090483662.1">
    <property type="nucleotide sequence ID" value="NZ_FOUO01000002.1"/>
</dbReference>
<dbReference type="InterPro" id="IPR035932">
    <property type="entry name" value="HflD-like_sf"/>
</dbReference>
<reference evidence="5 6" key="1">
    <citation type="submission" date="2016-10" db="EMBL/GenBank/DDBJ databases">
        <authorList>
            <person name="de Groot N.N."/>
        </authorList>
    </citation>
    <scope>NUCLEOTIDE SEQUENCE [LARGE SCALE GENOMIC DNA]</scope>
    <source>
        <strain evidence="5 6">DSM 4180</strain>
    </source>
</reference>
<accession>A0A1I4PVP6</accession>
<dbReference type="HAMAP" id="MF_00695">
    <property type="entry name" value="HflD_protein"/>
    <property type="match status" value="1"/>
</dbReference>
<comment type="similarity">
    <text evidence="4">Belongs to the HflD family.</text>
</comment>
<dbReference type="GO" id="GO:0005886">
    <property type="term" value="C:plasma membrane"/>
    <property type="evidence" value="ECO:0007669"/>
    <property type="project" value="UniProtKB-SubCell"/>
</dbReference>
<evidence type="ECO:0000313" key="6">
    <source>
        <dbReference type="Proteomes" id="UP000199556"/>
    </source>
</evidence>
<keyword evidence="1 4" id="KW-1003">Cell membrane</keyword>
<dbReference type="PANTHER" id="PTHR38100">
    <property type="entry name" value="HIGH FREQUENCY LYSOGENIZATION PROTEIN HFLD"/>
    <property type="match status" value="1"/>
</dbReference>
<comment type="subcellular location">
    <subcellularLocation>
        <location evidence="4">Cytoplasm</location>
    </subcellularLocation>
    <subcellularLocation>
        <location evidence="4">Cell membrane</location>
        <topology evidence="4">Peripheral membrane protein</topology>
        <orientation evidence="4">Cytoplasmic side</orientation>
    </subcellularLocation>
</comment>
<dbReference type="NCBIfam" id="NF001246">
    <property type="entry name" value="PRK00218.1-2"/>
    <property type="match status" value="1"/>
</dbReference>
<dbReference type="Gene3D" id="1.10.3890.10">
    <property type="entry name" value="HflD-like"/>
    <property type="match status" value="1"/>
</dbReference>
<organism evidence="5 6">
    <name type="scientific">Ectothiorhodospira mobilis</name>
    <dbReference type="NCBI Taxonomy" id="195064"/>
    <lineage>
        <taxon>Bacteria</taxon>
        <taxon>Pseudomonadati</taxon>
        <taxon>Pseudomonadota</taxon>
        <taxon>Gammaproteobacteria</taxon>
        <taxon>Chromatiales</taxon>
        <taxon>Ectothiorhodospiraceae</taxon>
        <taxon>Ectothiorhodospira</taxon>
    </lineage>
</organism>
<dbReference type="OrthoDB" id="9788031at2"/>
<evidence type="ECO:0000313" key="5">
    <source>
        <dbReference type="EMBL" id="SFM31550.1"/>
    </source>
</evidence>
<proteinExistence type="inferred from homology"/>
<gene>
    <name evidence="4" type="primary">hflD</name>
    <name evidence="5" type="ORF">SAMN05421721_102266</name>
</gene>
<protein>
    <recommendedName>
        <fullName evidence="4">High frequency lysogenization protein HflD homolog</fullName>
    </recommendedName>
</protein>
<keyword evidence="3 4" id="KW-0472">Membrane</keyword>